<reference evidence="1" key="1">
    <citation type="submission" date="2022-03" db="EMBL/GenBank/DDBJ databases">
        <title>Streptomyces 7R015 and 7R016 isolated from Barleria lupulina in Thailand.</title>
        <authorList>
            <person name="Kanchanasin P."/>
            <person name="Phongsopitanun W."/>
            <person name="Tanasupawat S."/>
        </authorList>
    </citation>
    <scope>NUCLEOTIDE SEQUENCE</scope>
    <source>
        <strain evidence="1">7R015</strain>
    </source>
</reference>
<gene>
    <name evidence="1" type="ORF">MQP27_22790</name>
</gene>
<sequence length="384" mass="43854">MAQEQWFYPDDLKDDFQSSALPPERRAETLAHTWEYNRCVVPEFTNWDRYIALARLGGIAIVAEVFGDLVDVLGDDPVLGYDIDVLLDTLFGDSQVREPMAREYRASLLLMTEKSTGRRDTELMRRYVDALAHSPQDWFRLRDCDGMFRFYVAAAIACNDDDAWLTEDENRLLTEIGEVLYDAVAFHKHRAEGEIHNTYAYAGGEIREDAYGSYRQALWDLDTRWSGTVAGRCAVNFARFVGGPIHQMMRRYRFVEDGLMVGKPETSDVVAGARHNAKLWYRFEAETTPPTGKERYEAVMDQADRVLFPGMAQMLNRPDRDKCPRCRRRDSYGAEAAGQFGGVELCEACRSRWGDHLRTFSARATRTLATTPNRSRPAEEAHVA</sequence>
<protein>
    <recommendedName>
        <fullName evidence="3">ABA 3 protein</fullName>
    </recommendedName>
</protein>
<evidence type="ECO:0000313" key="2">
    <source>
        <dbReference type="Proteomes" id="UP001165269"/>
    </source>
</evidence>
<accession>A0ABS9Y9N5</accession>
<organism evidence="1 2">
    <name type="scientific">Streptomyces cylindrosporus</name>
    <dbReference type="NCBI Taxonomy" id="2927583"/>
    <lineage>
        <taxon>Bacteria</taxon>
        <taxon>Bacillati</taxon>
        <taxon>Actinomycetota</taxon>
        <taxon>Actinomycetes</taxon>
        <taxon>Kitasatosporales</taxon>
        <taxon>Streptomycetaceae</taxon>
        <taxon>Streptomyces</taxon>
    </lineage>
</organism>
<name>A0ABS9Y9N5_9ACTN</name>
<evidence type="ECO:0000313" key="1">
    <source>
        <dbReference type="EMBL" id="MCI3273924.1"/>
    </source>
</evidence>
<keyword evidence="2" id="KW-1185">Reference proteome</keyword>
<evidence type="ECO:0008006" key="3">
    <source>
        <dbReference type="Google" id="ProtNLM"/>
    </source>
</evidence>
<comment type="caution">
    <text evidence="1">The sequence shown here is derived from an EMBL/GenBank/DDBJ whole genome shotgun (WGS) entry which is preliminary data.</text>
</comment>
<dbReference type="RefSeq" id="WP_242767186.1">
    <property type="nucleotide sequence ID" value="NZ_JALDAY010000007.1"/>
</dbReference>
<dbReference type="EMBL" id="JALDAY010000007">
    <property type="protein sequence ID" value="MCI3273924.1"/>
    <property type="molecule type" value="Genomic_DNA"/>
</dbReference>
<dbReference type="Proteomes" id="UP001165269">
    <property type="component" value="Unassembled WGS sequence"/>
</dbReference>
<proteinExistence type="predicted"/>